<gene>
    <name evidence="3" type="ORF">EJ08DRAFT_605301</name>
</gene>
<dbReference type="Pfam" id="PF13883">
    <property type="entry name" value="CREG_beta-barrel"/>
    <property type="match status" value="1"/>
</dbReference>
<protein>
    <recommendedName>
        <fullName evidence="2">CREG-like beta-barrel domain-containing protein</fullName>
    </recommendedName>
</protein>
<evidence type="ECO:0000256" key="1">
    <source>
        <dbReference type="SAM" id="SignalP"/>
    </source>
</evidence>
<comment type="caution">
    <text evidence="3">The sequence shown here is derived from an EMBL/GenBank/DDBJ whole genome shotgun (WGS) entry which is preliminary data.</text>
</comment>
<feature type="domain" description="CREG-like beta-barrel" evidence="2">
    <location>
        <begin position="43"/>
        <end position="219"/>
    </location>
</feature>
<evidence type="ECO:0000313" key="4">
    <source>
        <dbReference type="Proteomes" id="UP000800235"/>
    </source>
</evidence>
<dbReference type="Proteomes" id="UP000800235">
    <property type="component" value="Unassembled WGS sequence"/>
</dbReference>
<dbReference type="AlphaFoldDB" id="A0A9P4U1J7"/>
<accession>A0A9P4U1J7</accession>
<dbReference type="OrthoDB" id="2138282at2759"/>
<feature type="signal peptide" evidence="1">
    <location>
        <begin position="1"/>
        <end position="17"/>
    </location>
</feature>
<proteinExistence type="predicted"/>
<dbReference type="Gene3D" id="2.30.110.10">
    <property type="entry name" value="Electron Transport, Fmn-binding Protein, Chain A"/>
    <property type="match status" value="1"/>
</dbReference>
<feature type="chain" id="PRO_5040444230" description="CREG-like beta-barrel domain-containing protein" evidence="1">
    <location>
        <begin position="18"/>
        <end position="251"/>
    </location>
</feature>
<name>A0A9P4U1J7_9PEZI</name>
<keyword evidence="4" id="KW-1185">Reference proteome</keyword>
<reference evidence="3" key="1">
    <citation type="journal article" date="2020" name="Stud. Mycol.">
        <title>101 Dothideomycetes genomes: a test case for predicting lifestyles and emergence of pathogens.</title>
        <authorList>
            <person name="Haridas S."/>
            <person name="Albert R."/>
            <person name="Binder M."/>
            <person name="Bloem J."/>
            <person name="Labutti K."/>
            <person name="Salamov A."/>
            <person name="Andreopoulos B."/>
            <person name="Baker S."/>
            <person name="Barry K."/>
            <person name="Bills G."/>
            <person name="Bluhm B."/>
            <person name="Cannon C."/>
            <person name="Castanera R."/>
            <person name="Culley D."/>
            <person name="Daum C."/>
            <person name="Ezra D."/>
            <person name="Gonzalez J."/>
            <person name="Henrissat B."/>
            <person name="Kuo A."/>
            <person name="Liang C."/>
            <person name="Lipzen A."/>
            <person name="Lutzoni F."/>
            <person name="Magnuson J."/>
            <person name="Mondo S."/>
            <person name="Nolan M."/>
            <person name="Ohm R."/>
            <person name="Pangilinan J."/>
            <person name="Park H.-J."/>
            <person name="Ramirez L."/>
            <person name="Alfaro M."/>
            <person name="Sun H."/>
            <person name="Tritt A."/>
            <person name="Yoshinaga Y."/>
            <person name="Zwiers L.-H."/>
            <person name="Turgeon B."/>
            <person name="Goodwin S."/>
            <person name="Spatafora J."/>
            <person name="Crous P."/>
            <person name="Grigoriev I."/>
        </authorList>
    </citation>
    <scope>NUCLEOTIDE SEQUENCE</scope>
    <source>
        <strain evidence="3">CBS 130266</strain>
    </source>
</reference>
<evidence type="ECO:0000313" key="3">
    <source>
        <dbReference type="EMBL" id="KAF2434734.1"/>
    </source>
</evidence>
<dbReference type="InterPro" id="IPR055343">
    <property type="entry name" value="CREG_beta-barrel"/>
</dbReference>
<dbReference type="InterPro" id="IPR012349">
    <property type="entry name" value="Split_barrel_FMN-bd"/>
</dbReference>
<dbReference type="PANTHER" id="PTHR37273:SF1">
    <property type="entry name" value="ADL397C-AP"/>
    <property type="match status" value="1"/>
</dbReference>
<evidence type="ECO:0000259" key="2">
    <source>
        <dbReference type="Pfam" id="PF13883"/>
    </source>
</evidence>
<sequence length="251" mass="28514">MILPFAILSLLAQSATCSLLPWPQHIFSNPTDDPQVKDGYRIPTVRESAVMARRMLRYEKYGTLSTVFPETNSSMTLENRPDSVGGSPLGLMEYFADCEPSTGNPTILAITITSSYKNVMAGSNITLSLRWHPNYHHPYSPAKLPRFALVGTLETLSEEEIKTQSISSCYSKYHPDVFWKPGNDIHESIWVRLAVKEIYWFGGFGDRAYIGWISKETWTNVTEEEIQACRLPGEHGTKKSMWNNFLRKLEL</sequence>
<keyword evidence="1" id="KW-0732">Signal</keyword>
<dbReference type="EMBL" id="MU007015">
    <property type="protein sequence ID" value="KAF2434734.1"/>
    <property type="molecule type" value="Genomic_DNA"/>
</dbReference>
<organism evidence="3 4">
    <name type="scientific">Tothia fuscella</name>
    <dbReference type="NCBI Taxonomy" id="1048955"/>
    <lineage>
        <taxon>Eukaryota</taxon>
        <taxon>Fungi</taxon>
        <taxon>Dikarya</taxon>
        <taxon>Ascomycota</taxon>
        <taxon>Pezizomycotina</taxon>
        <taxon>Dothideomycetes</taxon>
        <taxon>Pleosporomycetidae</taxon>
        <taxon>Venturiales</taxon>
        <taxon>Cylindrosympodiaceae</taxon>
        <taxon>Tothia</taxon>
    </lineage>
</organism>
<dbReference type="PANTHER" id="PTHR37273">
    <property type="entry name" value="CHROMOSOME 8, WHOLE GENOME SHOTGUN SEQUENCE"/>
    <property type="match status" value="1"/>
</dbReference>
<dbReference type="SUPFAM" id="SSF50475">
    <property type="entry name" value="FMN-binding split barrel"/>
    <property type="match status" value="1"/>
</dbReference>